<feature type="compositionally biased region" description="Basic and acidic residues" evidence="1">
    <location>
        <begin position="143"/>
        <end position="171"/>
    </location>
</feature>
<proteinExistence type="predicted"/>
<organism evidence="2">
    <name type="scientific">Timema monikensis</name>
    <dbReference type="NCBI Taxonomy" id="170555"/>
    <lineage>
        <taxon>Eukaryota</taxon>
        <taxon>Metazoa</taxon>
        <taxon>Ecdysozoa</taxon>
        <taxon>Arthropoda</taxon>
        <taxon>Hexapoda</taxon>
        <taxon>Insecta</taxon>
        <taxon>Pterygota</taxon>
        <taxon>Neoptera</taxon>
        <taxon>Polyneoptera</taxon>
        <taxon>Phasmatodea</taxon>
        <taxon>Timematodea</taxon>
        <taxon>Timematoidea</taxon>
        <taxon>Timematidae</taxon>
        <taxon>Timema</taxon>
    </lineage>
</organism>
<feature type="region of interest" description="Disordered" evidence="1">
    <location>
        <begin position="282"/>
        <end position="302"/>
    </location>
</feature>
<gene>
    <name evidence="2" type="ORF">TMSB3V08_LOCUS12145</name>
</gene>
<name>A0A7R9EK23_9NEOP</name>
<accession>A0A7R9EK23</accession>
<dbReference type="EMBL" id="OB800549">
    <property type="protein sequence ID" value="CAD7435499.1"/>
    <property type="molecule type" value="Genomic_DNA"/>
</dbReference>
<protein>
    <submittedName>
        <fullName evidence="2">Uncharacterized protein</fullName>
    </submittedName>
</protein>
<feature type="region of interest" description="Disordered" evidence="1">
    <location>
        <begin position="142"/>
        <end position="221"/>
    </location>
</feature>
<dbReference type="AlphaFoldDB" id="A0A7R9EK23"/>
<feature type="compositionally biased region" description="Polar residues" evidence="1">
    <location>
        <begin position="200"/>
        <end position="212"/>
    </location>
</feature>
<evidence type="ECO:0000256" key="1">
    <source>
        <dbReference type="SAM" id="MobiDB-lite"/>
    </source>
</evidence>
<reference evidence="2" key="1">
    <citation type="submission" date="2020-11" db="EMBL/GenBank/DDBJ databases">
        <authorList>
            <person name="Tran Van P."/>
        </authorList>
    </citation>
    <scope>NUCLEOTIDE SEQUENCE</scope>
</reference>
<feature type="compositionally biased region" description="Polar residues" evidence="1">
    <location>
        <begin position="285"/>
        <end position="302"/>
    </location>
</feature>
<sequence>MSGLHWFILSQGKPDITIDMERSRPSLDCNGLAHTIKKQVQPQTLSVKGFAFFCSLLIFARELLSNTITIGSKELGRPLNISWAVDITIGSKELGRPLNISWAVDITIGSKELGRPLNISLQILHLFTNVNLVLDPTVSSMDDTSKRIDNVSERGISKDSTENTEMARDTDGNTGPQETQKDEYPGDTNANISHQEENAEGSTDVQPDLNGSTEDDCKNMHSVGKAPEAESCLDVGHNLVIEESDEEQEALNIDLSQNSTQPADSVFDAEKKQVPFSEVDMFESQCDSPSSQEVIPSSQEQV</sequence>
<evidence type="ECO:0000313" key="2">
    <source>
        <dbReference type="EMBL" id="CAD7435499.1"/>
    </source>
</evidence>